<sequence>MALEREYDVVVIGSGPAGGVVAPKCRSAGRTVALVESRQFGGTCPNRGCNPKKVLVAAAEIIHRTQSMREKGIWGAVTIDWPELMRFKKSFTDPVSENKRNSFQNAGIDVYQGEARFLDEHSIRANEHVLTGKHLVVASGMITRKLNIEGEHLLVDSEGFLELEQLPDSIIFIGGGYIALEFAHIAALAGAKVTILEMKNTVLPGFDQDMVRLLVEASKEMGIEIHTNVQVQSLSREDDLVKVYGGSGGQTEFQASLVVNAAGRIPDVGPLKLEQGHIEASPQGIAVNEYLQSISNDSVYAAGDVAASPFPLTPVAAMEGGIVAENILRGNTVKADYAGVPQVVFTIPPLASTGMLEDQARELGIVYESRFYETSSWFSSRRIGLKYSGAKVLIAKHSRRILGAHLFGHNADEVINIFSMAIRGNLTAHNLERMLWTYPSSTYEINYML</sequence>
<accession>A0A3A4NZ68</accession>
<dbReference type="PANTHER" id="PTHR43014:SF5">
    <property type="entry name" value="GLUTATHIONE REDUCTASE (NADPH)"/>
    <property type="match status" value="1"/>
</dbReference>
<keyword evidence="4" id="KW-0547">Nucleotide-binding</keyword>
<evidence type="ECO:0000256" key="4">
    <source>
        <dbReference type="PIRSR" id="PIRSR000350-3"/>
    </source>
</evidence>
<gene>
    <name evidence="8" type="ORF">C4520_01795</name>
</gene>
<feature type="domain" description="FAD/NAD(P)-binding" evidence="7">
    <location>
        <begin position="7"/>
        <end position="320"/>
    </location>
</feature>
<dbReference type="GO" id="GO:0000166">
    <property type="term" value="F:nucleotide binding"/>
    <property type="evidence" value="ECO:0007669"/>
    <property type="project" value="UniProtKB-KW"/>
</dbReference>
<dbReference type="PANTHER" id="PTHR43014">
    <property type="entry name" value="MERCURIC REDUCTASE"/>
    <property type="match status" value="1"/>
</dbReference>
<dbReference type="Proteomes" id="UP000265882">
    <property type="component" value="Unassembled WGS sequence"/>
</dbReference>
<comment type="similarity">
    <text evidence="1">Belongs to the class-I pyridine nucleotide-disulfide oxidoreductase family.</text>
</comment>
<dbReference type="SUPFAM" id="SSF51905">
    <property type="entry name" value="FAD/NAD(P)-binding domain"/>
    <property type="match status" value="1"/>
</dbReference>
<dbReference type="InterPro" id="IPR036188">
    <property type="entry name" value="FAD/NAD-bd_sf"/>
</dbReference>
<feature type="binding site" evidence="4">
    <location>
        <begin position="174"/>
        <end position="181"/>
    </location>
    <ligand>
        <name>NAD(+)</name>
        <dbReference type="ChEBI" id="CHEBI:57540"/>
    </ligand>
</feature>
<evidence type="ECO:0000313" key="8">
    <source>
        <dbReference type="EMBL" id="RJP25778.1"/>
    </source>
</evidence>
<keyword evidence="4" id="KW-0520">NAD</keyword>
<feature type="domain" description="Pyridine nucleotide-disulphide oxidoreductase dimerisation" evidence="6">
    <location>
        <begin position="340"/>
        <end position="445"/>
    </location>
</feature>
<feature type="binding site" evidence="4">
    <location>
        <position position="197"/>
    </location>
    <ligand>
        <name>NAD(+)</name>
        <dbReference type="ChEBI" id="CHEBI:57540"/>
    </ligand>
</feature>
<dbReference type="SUPFAM" id="SSF55424">
    <property type="entry name" value="FAD/NAD-linked reductases, dimerisation (C-terminal) domain"/>
    <property type="match status" value="1"/>
</dbReference>
<evidence type="ECO:0000256" key="1">
    <source>
        <dbReference type="ARBA" id="ARBA00007532"/>
    </source>
</evidence>
<feature type="binding site" evidence="4">
    <location>
        <position position="263"/>
    </location>
    <ligand>
        <name>NAD(+)</name>
        <dbReference type="ChEBI" id="CHEBI:57540"/>
    </ligand>
</feature>
<evidence type="ECO:0000256" key="3">
    <source>
        <dbReference type="ARBA" id="ARBA00022827"/>
    </source>
</evidence>
<dbReference type="PRINTS" id="PR00411">
    <property type="entry name" value="PNDRDTASEI"/>
</dbReference>
<dbReference type="AlphaFoldDB" id="A0A3A4NZ68"/>
<dbReference type="Gene3D" id="3.50.50.60">
    <property type="entry name" value="FAD/NAD(P)-binding domain"/>
    <property type="match status" value="2"/>
</dbReference>
<dbReference type="Gene3D" id="3.30.390.30">
    <property type="match status" value="1"/>
</dbReference>
<feature type="binding site" evidence="4">
    <location>
        <position position="304"/>
    </location>
    <ligand>
        <name>FAD</name>
        <dbReference type="ChEBI" id="CHEBI:57692"/>
    </ligand>
</feature>
<dbReference type="InterPro" id="IPR023753">
    <property type="entry name" value="FAD/NAD-binding_dom"/>
</dbReference>
<dbReference type="Pfam" id="PF07992">
    <property type="entry name" value="Pyr_redox_2"/>
    <property type="match status" value="1"/>
</dbReference>
<dbReference type="Pfam" id="PF02852">
    <property type="entry name" value="Pyr_redox_dim"/>
    <property type="match status" value="1"/>
</dbReference>
<dbReference type="PRINTS" id="PR00368">
    <property type="entry name" value="FADPNR"/>
</dbReference>
<evidence type="ECO:0000259" key="6">
    <source>
        <dbReference type="Pfam" id="PF02852"/>
    </source>
</evidence>
<dbReference type="EMBL" id="QZKU01000018">
    <property type="protein sequence ID" value="RJP25778.1"/>
    <property type="molecule type" value="Genomic_DNA"/>
</dbReference>
<feature type="binding site" evidence="4">
    <location>
        <position position="53"/>
    </location>
    <ligand>
        <name>FAD</name>
        <dbReference type="ChEBI" id="CHEBI:57692"/>
    </ligand>
</feature>
<evidence type="ECO:0000259" key="7">
    <source>
        <dbReference type="Pfam" id="PF07992"/>
    </source>
</evidence>
<protein>
    <submittedName>
        <fullName evidence="8">NAD(P)/FAD-dependent oxidoreductase</fullName>
    </submittedName>
</protein>
<dbReference type="InterPro" id="IPR004099">
    <property type="entry name" value="Pyr_nucl-diS_OxRdtase_dimer"/>
</dbReference>
<organism evidence="8 9">
    <name type="scientific">Abyssobacteria bacterium (strain SURF_5)</name>
    <dbReference type="NCBI Taxonomy" id="2093360"/>
    <lineage>
        <taxon>Bacteria</taxon>
        <taxon>Pseudomonadati</taxon>
        <taxon>Candidatus Hydrogenedentota</taxon>
        <taxon>Candidatus Abyssobacteria</taxon>
    </lineage>
</organism>
<dbReference type="InterPro" id="IPR016156">
    <property type="entry name" value="FAD/NAD-linked_Rdtase_dimer_sf"/>
</dbReference>
<comment type="cofactor">
    <cofactor evidence="4">
        <name>FAD</name>
        <dbReference type="ChEBI" id="CHEBI:57692"/>
    </cofactor>
    <text evidence="4">Binds 1 FAD per subunit.</text>
</comment>
<comment type="caution">
    <text evidence="8">The sequence shown here is derived from an EMBL/GenBank/DDBJ whole genome shotgun (WGS) entry which is preliminary data.</text>
</comment>
<evidence type="ECO:0000313" key="9">
    <source>
        <dbReference type="Proteomes" id="UP000265882"/>
    </source>
</evidence>
<reference evidence="8 9" key="1">
    <citation type="journal article" date="2017" name="ISME J.">
        <title>Energy and carbon metabolisms in a deep terrestrial subsurface fluid microbial community.</title>
        <authorList>
            <person name="Momper L."/>
            <person name="Jungbluth S.P."/>
            <person name="Lee M.D."/>
            <person name="Amend J.P."/>
        </authorList>
    </citation>
    <scope>NUCLEOTIDE SEQUENCE [LARGE SCALE GENOMIC DNA]</scope>
    <source>
        <strain evidence="8">SURF_5</strain>
    </source>
</reference>
<dbReference type="GO" id="GO:0016491">
    <property type="term" value="F:oxidoreductase activity"/>
    <property type="evidence" value="ECO:0007669"/>
    <property type="project" value="InterPro"/>
</dbReference>
<proteinExistence type="inferred from homology"/>
<evidence type="ECO:0000256" key="2">
    <source>
        <dbReference type="ARBA" id="ARBA00022630"/>
    </source>
</evidence>
<feature type="disulfide bond" description="Redox-active" evidence="5">
    <location>
        <begin position="44"/>
        <end position="49"/>
    </location>
</feature>
<dbReference type="InterPro" id="IPR001100">
    <property type="entry name" value="Pyr_nuc-diS_OxRdtase"/>
</dbReference>
<keyword evidence="2" id="KW-0285">Flavoprotein</keyword>
<keyword evidence="3 4" id="KW-0274">FAD</keyword>
<evidence type="ECO:0000256" key="5">
    <source>
        <dbReference type="PIRSR" id="PIRSR000350-4"/>
    </source>
</evidence>
<name>A0A3A4NZ68_ABYX5</name>
<dbReference type="PIRSF" id="PIRSF000350">
    <property type="entry name" value="Mercury_reductase_MerA"/>
    <property type="match status" value="1"/>
</dbReference>